<keyword evidence="1" id="KW-0472">Membrane</keyword>
<reference evidence="4" key="1">
    <citation type="submission" date="2018-03" db="EMBL/GenBank/DDBJ databases">
        <authorList>
            <person name="Rodrigo-Torres L."/>
            <person name="Arahal R. D."/>
            <person name="Lucena T."/>
        </authorList>
    </citation>
    <scope>NUCLEOTIDE SEQUENCE [LARGE SCALE GENOMIC DNA]</scope>
    <source>
        <strain evidence="4">CECT 8871</strain>
    </source>
</reference>
<name>A0A2R8AVT3_9RHOB</name>
<keyword evidence="1" id="KW-1133">Transmembrane helix</keyword>
<dbReference type="GO" id="GO:0003677">
    <property type="term" value="F:DNA binding"/>
    <property type="evidence" value="ECO:0007669"/>
    <property type="project" value="InterPro"/>
</dbReference>
<keyword evidence="1" id="KW-0812">Transmembrane</keyword>
<evidence type="ECO:0000313" key="3">
    <source>
        <dbReference type="EMBL" id="SPF79989.1"/>
    </source>
</evidence>
<gene>
    <name evidence="3" type="ORF">PRI8871_01791</name>
</gene>
<evidence type="ECO:0000313" key="4">
    <source>
        <dbReference type="Proteomes" id="UP000244904"/>
    </source>
</evidence>
<feature type="transmembrane region" description="Helical" evidence="1">
    <location>
        <begin position="83"/>
        <end position="106"/>
    </location>
</feature>
<protein>
    <recommendedName>
        <fullName evidence="2">HTH LytTR-type domain-containing protein</fullName>
    </recommendedName>
</protein>
<dbReference type="OrthoDB" id="7028951at2"/>
<dbReference type="SMART" id="SM00850">
    <property type="entry name" value="LytTR"/>
    <property type="match status" value="1"/>
</dbReference>
<dbReference type="EMBL" id="OMOJ01000002">
    <property type="protein sequence ID" value="SPF79989.1"/>
    <property type="molecule type" value="Genomic_DNA"/>
</dbReference>
<dbReference type="Gene3D" id="2.40.50.1020">
    <property type="entry name" value="LytTr DNA-binding domain"/>
    <property type="match status" value="1"/>
</dbReference>
<dbReference type="PROSITE" id="PS50930">
    <property type="entry name" value="HTH_LYTTR"/>
    <property type="match status" value="1"/>
</dbReference>
<evidence type="ECO:0000259" key="2">
    <source>
        <dbReference type="PROSITE" id="PS50930"/>
    </source>
</evidence>
<feature type="domain" description="HTH LytTR-type" evidence="2">
    <location>
        <begin position="150"/>
        <end position="225"/>
    </location>
</feature>
<dbReference type="AlphaFoldDB" id="A0A2R8AVT3"/>
<feature type="transmembrane region" description="Helical" evidence="1">
    <location>
        <begin position="50"/>
        <end position="71"/>
    </location>
</feature>
<organism evidence="3 4">
    <name type="scientific">Pseudoprimorskyibacter insulae</name>
    <dbReference type="NCBI Taxonomy" id="1695997"/>
    <lineage>
        <taxon>Bacteria</taxon>
        <taxon>Pseudomonadati</taxon>
        <taxon>Pseudomonadota</taxon>
        <taxon>Alphaproteobacteria</taxon>
        <taxon>Rhodobacterales</taxon>
        <taxon>Paracoccaceae</taxon>
        <taxon>Pseudoprimorskyibacter</taxon>
    </lineage>
</organism>
<sequence>MVLLGIALVICALAGPFGTFSKLSLGERFFYFGAMMSMVFVLREVRDNLLAMGGVAGRLAWPAFILCLSGGITGMNETVFADWSTWVSGTTVLFLVLTISGLVWAAQQIVAAPSDGVEEASIDAAPEPEGAGLVENLLMQRLPEDMRAPVVRLEAQDHRLRVVTEAGTATILMRMSDAEAMMPGPMGLRIHRSHWISVDKVVGTVRRDGRDLVLMADGVEVPVSRNTKDAAIAAGIRFEAANEDPPAARIS</sequence>
<accession>A0A2R8AVT3</accession>
<keyword evidence="4" id="KW-1185">Reference proteome</keyword>
<evidence type="ECO:0000256" key="1">
    <source>
        <dbReference type="SAM" id="Phobius"/>
    </source>
</evidence>
<dbReference type="InterPro" id="IPR007492">
    <property type="entry name" value="LytTR_DNA-bd_dom"/>
</dbReference>
<dbReference type="Pfam" id="PF04397">
    <property type="entry name" value="LytTR"/>
    <property type="match status" value="1"/>
</dbReference>
<proteinExistence type="predicted"/>
<dbReference type="Proteomes" id="UP000244904">
    <property type="component" value="Unassembled WGS sequence"/>
</dbReference>